<organism evidence="3 4">
    <name type="scientific">Apatococcus lobatus</name>
    <dbReference type="NCBI Taxonomy" id="904363"/>
    <lineage>
        <taxon>Eukaryota</taxon>
        <taxon>Viridiplantae</taxon>
        <taxon>Chlorophyta</taxon>
        <taxon>core chlorophytes</taxon>
        <taxon>Trebouxiophyceae</taxon>
        <taxon>Chlorellales</taxon>
        <taxon>Chlorellaceae</taxon>
        <taxon>Apatococcus</taxon>
    </lineage>
</organism>
<reference evidence="3 4" key="1">
    <citation type="journal article" date="2024" name="Nat. Commun.">
        <title>Phylogenomics reveals the evolutionary origins of lichenization in chlorophyte algae.</title>
        <authorList>
            <person name="Puginier C."/>
            <person name="Libourel C."/>
            <person name="Otte J."/>
            <person name="Skaloud P."/>
            <person name="Haon M."/>
            <person name="Grisel S."/>
            <person name="Petersen M."/>
            <person name="Berrin J.G."/>
            <person name="Delaux P.M."/>
            <person name="Dal Grande F."/>
            <person name="Keller J."/>
        </authorList>
    </citation>
    <scope>NUCLEOTIDE SEQUENCE [LARGE SCALE GENOMIC DNA]</scope>
    <source>
        <strain evidence="3 4">SAG 2145</strain>
    </source>
</reference>
<feature type="compositionally biased region" description="Basic and acidic residues" evidence="1">
    <location>
        <begin position="174"/>
        <end position="183"/>
    </location>
</feature>
<sequence>MWQTRTQRLVCQLRLACIHTAQSRLSNTQPFLWSLQQPWSLYRPVPSKKVKSPEEVVKRISRDDVTISFARSGGAGGQNVNKVNTKVDMRLSIETCTWLDEEMKDALQRLEKKRINKEGELVVSSSAERTQGANIEDALEKIQSALDRAADSIIPVEEDPEKKKQMAKQLKIANENRLDDKKKKADKKTQRRAKIEF</sequence>
<dbReference type="PANTHER" id="PTHR47352:SF1">
    <property type="entry name" value="CLASS I PEPTIDE CHAIN RELEASE FACTOR"/>
    <property type="match status" value="1"/>
</dbReference>
<dbReference type="InterPro" id="IPR000352">
    <property type="entry name" value="Pep_chain_release_fac_I"/>
</dbReference>
<protein>
    <recommendedName>
        <fullName evidence="2">Prokaryotic-type class I peptide chain release factors domain-containing protein</fullName>
    </recommendedName>
</protein>
<dbReference type="EMBL" id="JALJOS010000016">
    <property type="protein sequence ID" value="KAK9828340.1"/>
    <property type="molecule type" value="Genomic_DNA"/>
</dbReference>
<dbReference type="GO" id="GO:0003747">
    <property type="term" value="F:translation release factor activity"/>
    <property type="evidence" value="ECO:0007669"/>
    <property type="project" value="InterPro"/>
</dbReference>
<dbReference type="AlphaFoldDB" id="A0AAW1R484"/>
<dbReference type="Gene3D" id="3.30.160.20">
    <property type="match status" value="1"/>
</dbReference>
<gene>
    <name evidence="3" type="ORF">WJX74_009877</name>
</gene>
<accession>A0AAW1R484</accession>
<evidence type="ECO:0000313" key="4">
    <source>
        <dbReference type="Proteomes" id="UP001438707"/>
    </source>
</evidence>
<feature type="region of interest" description="Disordered" evidence="1">
    <location>
        <begin position="153"/>
        <end position="197"/>
    </location>
</feature>
<dbReference type="PANTHER" id="PTHR47352">
    <property type="entry name" value="CLASS I PEPTIDE CHAIN RELEASE FACTOR"/>
    <property type="match status" value="1"/>
</dbReference>
<proteinExistence type="predicted"/>
<keyword evidence="4" id="KW-1185">Reference proteome</keyword>
<dbReference type="PROSITE" id="PS00745">
    <property type="entry name" value="RF_PROK_I"/>
    <property type="match status" value="1"/>
</dbReference>
<dbReference type="Pfam" id="PF00472">
    <property type="entry name" value="RF-1"/>
    <property type="match status" value="1"/>
</dbReference>
<feature type="compositionally biased region" description="Basic residues" evidence="1">
    <location>
        <begin position="184"/>
        <end position="197"/>
    </location>
</feature>
<evidence type="ECO:0000256" key="1">
    <source>
        <dbReference type="SAM" id="MobiDB-lite"/>
    </source>
</evidence>
<dbReference type="SUPFAM" id="SSF110916">
    <property type="entry name" value="Peptidyl-tRNA hydrolase domain-like"/>
    <property type="match status" value="1"/>
</dbReference>
<evidence type="ECO:0000313" key="3">
    <source>
        <dbReference type="EMBL" id="KAK9828340.1"/>
    </source>
</evidence>
<feature type="domain" description="Prokaryotic-type class I peptide chain release factors" evidence="2">
    <location>
        <begin position="71"/>
        <end position="87"/>
    </location>
</feature>
<dbReference type="Proteomes" id="UP001438707">
    <property type="component" value="Unassembled WGS sequence"/>
</dbReference>
<evidence type="ECO:0000259" key="2">
    <source>
        <dbReference type="PROSITE" id="PS00745"/>
    </source>
</evidence>
<name>A0AAW1R484_9CHLO</name>
<comment type="caution">
    <text evidence="3">The sequence shown here is derived from an EMBL/GenBank/DDBJ whole genome shotgun (WGS) entry which is preliminary data.</text>
</comment>